<organism evidence="1 2">
    <name type="scientific">Rangifer tarandus platyrhynchus</name>
    <name type="common">Svalbard reindeer</name>
    <dbReference type="NCBI Taxonomy" id="3082113"/>
    <lineage>
        <taxon>Eukaryota</taxon>
        <taxon>Metazoa</taxon>
        <taxon>Chordata</taxon>
        <taxon>Craniata</taxon>
        <taxon>Vertebrata</taxon>
        <taxon>Euteleostomi</taxon>
        <taxon>Mammalia</taxon>
        <taxon>Eutheria</taxon>
        <taxon>Laurasiatheria</taxon>
        <taxon>Artiodactyla</taxon>
        <taxon>Ruminantia</taxon>
        <taxon>Pecora</taxon>
        <taxon>Cervidae</taxon>
        <taxon>Odocoileinae</taxon>
        <taxon>Rangifer</taxon>
    </lineage>
</organism>
<name>A0AC59YAH3_RANTA</name>
<accession>A0AC59YAH3</accession>
<sequence length="149" mass="15039">MCFQLSSPACLDRSPALLASSQPPELSVSEALSSFLPQAETGRCSSSFSPAPSPAPRRSSGSTGDLKDASVGRGDEGNAKDAVAPPWGVSPASPLRSAAPSATGWGCDLLSPTEEHGAGPRGASPPHVNSPFSACDGEPIYVASLGVQY</sequence>
<reference evidence="1" key="1">
    <citation type="submission" date="2023-05" db="EMBL/GenBank/DDBJ databases">
        <authorList>
            <consortium name="ELIXIR-Norway"/>
        </authorList>
    </citation>
    <scope>NUCLEOTIDE SEQUENCE</scope>
</reference>
<evidence type="ECO:0000313" key="2">
    <source>
        <dbReference type="Proteomes" id="UP001162501"/>
    </source>
</evidence>
<dbReference type="Proteomes" id="UP001162501">
    <property type="component" value="Chromosome 11"/>
</dbReference>
<protein>
    <submittedName>
        <fullName evidence="1">Uncharacterized protein</fullName>
    </submittedName>
</protein>
<evidence type="ECO:0000313" key="1">
    <source>
        <dbReference type="EMBL" id="CAM9528698.1"/>
    </source>
</evidence>
<gene>
    <name evidence="1" type="ORF">MRATA1EN22A_LOCUS3811</name>
</gene>
<dbReference type="EMBL" id="OX596095">
    <property type="protein sequence ID" value="CAM9528698.1"/>
    <property type="molecule type" value="Genomic_DNA"/>
</dbReference>
<proteinExistence type="predicted"/>
<reference evidence="1" key="2">
    <citation type="submission" date="2025-03" db="EMBL/GenBank/DDBJ databases">
        <authorList>
            <consortium name="ELIXIR-Norway"/>
            <consortium name="Elixir Norway"/>
        </authorList>
    </citation>
    <scope>NUCLEOTIDE SEQUENCE</scope>
</reference>